<keyword evidence="1" id="KW-0059">Arsenical resistance</keyword>
<dbReference type="GO" id="GO:0046685">
    <property type="term" value="P:response to arsenic-containing substance"/>
    <property type="evidence" value="ECO:0007669"/>
    <property type="project" value="UniProtKB-KW"/>
</dbReference>
<dbReference type="EMBL" id="CP017758">
    <property type="protein sequence ID" value="AQV96455.1"/>
    <property type="molecule type" value="Genomic_DNA"/>
</dbReference>
<proteinExistence type="predicted"/>
<gene>
    <name evidence="3" type="ORF">BJN34_21545</name>
</gene>
<sequence>MSDKVYNVLFLCTGNSARSVLAEVQLNALGGGRFQAYSAGSHPKGEIHPSTLQLLTQMGLPTVGLRSKSWSEFATSDAPVMDFVFTVCDQAAGEQCPVWPGQPITAQWGVPDPAAVEGSEDTRKRAFKDAAATLRKRLDLFKNLPLASLDRLAVKQKVTDIGNVKP</sequence>
<dbReference type="SUPFAM" id="SSF52788">
    <property type="entry name" value="Phosphotyrosine protein phosphatases I"/>
    <property type="match status" value="1"/>
</dbReference>
<evidence type="ECO:0000313" key="3">
    <source>
        <dbReference type="EMBL" id="AQV96455.1"/>
    </source>
</evidence>
<dbReference type="Proteomes" id="UP000189627">
    <property type="component" value="Chromosome 2"/>
</dbReference>
<reference evidence="4" key="1">
    <citation type="submission" date="2017-02" db="EMBL/GenBank/DDBJ databases">
        <title>Complete genome sequence of Cupriavidus necator strain NH9, a 3-chlorobenzoate degrader.</title>
        <authorList>
            <person name="Moriuchi R."/>
            <person name="Dohra H."/>
            <person name="Ogawa N."/>
        </authorList>
    </citation>
    <scope>NUCLEOTIDE SEQUENCE [LARGE SCALE GENOMIC DNA]</scope>
    <source>
        <strain evidence="4">NH9</strain>
    </source>
</reference>
<dbReference type="InterPro" id="IPR036196">
    <property type="entry name" value="Ptyr_pPase_sf"/>
</dbReference>
<dbReference type="CDD" id="cd16345">
    <property type="entry name" value="LMWP_ArsC"/>
    <property type="match status" value="1"/>
</dbReference>
<dbReference type="SMART" id="SM00226">
    <property type="entry name" value="LMWPc"/>
    <property type="match status" value="1"/>
</dbReference>
<dbReference type="RefSeq" id="WP_078201325.1">
    <property type="nucleotide sequence ID" value="NZ_CP017758.1"/>
</dbReference>
<protein>
    <submittedName>
        <fullName evidence="3">Arsenate reductase ArsC</fullName>
    </submittedName>
</protein>
<dbReference type="InterPro" id="IPR023485">
    <property type="entry name" value="Ptyr_pPase"/>
</dbReference>
<dbReference type="PANTHER" id="PTHR43428:SF1">
    <property type="entry name" value="ARSENATE REDUCTASE"/>
    <property type="match status" value="1"/>
</dbReference>
<evidence type="ECO:0000313" key="4">
    <source>
        <dbReference type="Proteomes" id="UP000189627"/>
    </source>
</evidence>
<organism evidence="3 4">
    <name type="scientific">Cupriavidus necator</name>
    <name type="common">Alcaligenes eutrophus</name>
    <name type="synonym">Ralstonia eutropha</name>
    <dbReference type="NCBI Taxonomy" id="106590"/>
    <lineage>
        <taxon>Bacteria</taxon>
        <taxon>Pseudomonadati</taxon>
        <taxon>Pseudomonadota</taxon>
        <taxon>Betaproteobacteria</taxon>
        <taxon>Burkholderiales</taxon>
        <taxon>Burkholderiaceae</taxon>
        <taxon>Cupriavidus</taxon>
    </lineage>
</organism>
<dbReference type="AlphaFoldDB" id="A0A1U9UWE0"/>
<dbReference type="Gene3D" id="3.40.50.2300">
    <property type="match status" value="1"/>
</dbReference>
<dbReference type="PANTHER" id="PTHR43428">
    <property type="entry name" value="ARSENATE REDUCTASE"/>
    <property type="match status" value="1"/>
</dbReference>
<dbReference type="Pfam" id="PF01451">
    <property type="entry name" value="LMWPc"/>
    <property type="match status" value="1"/>
</dbReference>
<evidence type="ECO:0000256" key="1">
    <source>
        <dbReference type="ARBA" id="ARBA00022849"/>
    </source>
</evidence>
<dbReference type="KEGG" id="cuh:BJN34_21545"/>
<dbReference type="OrthoDB" id="9793058at2"/>
<feature type="domain" description="Phosphotyrosine protein phosphatase I" evidence="2">
    <location>
        <begin position="6"/>
        <end position="144"/>
    </location>
</feature>
<name>A0A1U9UWE0_CUPNE</name>
<accession>A0A1U9UWE0</accession>
<evidence type="ECO:0000259" key="2">
    <source>
        <dbReference type="SMART" id="SM00226"/>
    </source>
</evidence>